<name>A0A8D8R3K9_9HEMI</name>
<accession>A0A8D8R3K9</accession>
<evidence type="ECO:0000313" key="1">
    <source>
        <dbReference type="EMBL" id="CAG6643689.1"/>
    </source>
</evidence>
<organism evidence="1">
    <name type="scientific">Cacopsylla melanoneura</name>
    <dbReference type="NCBI Taxonomy" id="428564"/>
    <lineage>
        <taxon>Eukaryota</taxon>
        <taxon>Metazoa</taxon>
        <taxon>Ecdysozoa</taxon>
        <taxon>Arthropoda</taxon>
        <taxon>Hexapoda</taxon>
        <taxon>Insecta</taxon>
        <taxon>Pterygota</taxon>
        <taxon>Neoptera</taxon>
        <taxon>Paraneoptera</taxon>
        <taxon>Hemiptera</taxon>
        <taxon>Sternorrhyncha</taxon>
        <taxon>Psylloidea</taxon>
        <taxon>Psyllidae</taxon>
        <taxon>Psyllinae</taxon>
        <taxon>Cacopsylla</taxon>
    </lineage>
</organism>
<proteinExistence type="predicted"/>
<protein>
    <submittedName>
        <fullName evidence="1">Uncharacterized protein</fullName>
    </submittedName>
</protein>
<dbReference type="AlphaFoldDB" id="A0A8D8R3K9"/>
<dbReference type="EMBL" id="HBUF01128395">
    <property type="protein sequence ID" value="CAG6643689.1"/>
    <property type="molecule type" value="Transcribed_RNA"/>
</dbReference>
<reference evidence="1" key="1">
    <citation type="submission" date="2021-05" db="EMBL/GenBank/DDBJ databases">
        <authorList>
            <person name="Alioto T."/>
            <person name="Alioto T."/>
            <person name="Gomez Garrido J."/>
        </authorList>
    </citation>
    <scope>NUCLEOTIDE SEQUENCE</scope>
</reference>
<sequence>MCLLTVRPSAPLCWCARNARATTTIIYTVNFLVTKIYFTSAATWLDLVVIIIIPPWPCPTIGGSLFRVGGILAMPPWACPTVRGSLGRVSGILAMPQIMAFRRGLISIGRVSQGGNGDPVAHAGPVLTPWGSIAIALEEVVV</sequence>